<dbReference type="InterPro" id="IPR003594">
    <property type="entry name" value="HATPase_dom"/>
</dbReference>
<dbReference type="InterPro" id="IPR001789">
    <property type="entry name" value="Sig_transdc_resp-reg_receiver"/>
</dbReference>
<evidence type="ECO:0000256" key="4">
    <source>
        <dbReference type="ARBA" id="ARBA00023012"/>
    </source>
</evidence>
<evidence type="ECO:0000313" key="10">
    <source>
        <dbReference type="Proteomes" id="UP001606303"/>
    </source>
</evidence>
<dbReference type="SUPFAM" id="SSF47384">
    <property type="entry name" value="Homodimeric domain of signal transducing histidine kinase"/>
    <property type="match status" value="1"/>
</dbReference>
<protein>
    <recommendedName>
        <fullName evidence="2">histidine kinase</fullName>
        <ecNumber evidence="2">2.7.13.3</ecNumber>
    </recommendedName>
</protein>
<dbReference type="InterPro" id="IPR003661">
    <property type="entry name" value="HisK_dim/P_dom"/>
</dbReference>
<dbReference type="RefSeq" id="WP_394387661.1">
    <property type="nucleotide sequence ID" value="NZ_JBIGIB010000008.1"/>
</dbReference>
<evidence type="ECO:0000313" key="9">
    <source>
        <dbReference type="EMBL" id="MFG6469256.1"/>
    </source>
</evidence>
<keyword evidence="6" id="KW-0472">Membrane</keyword>
<dbReference type="CDD" id="cd16922">
    <property type="entry name" value="HATPase_EvgS-ArcB-TorS-like"/>
    <property type="match status" value="1"/>
</dbReference>
<dbReference type="SMART" id="SM01080">
    <property type="entry name" value="CHASE2"/>
    <property type="match status" value="1"/>
</dbReference>
<dbReference type="PANTHER" id="PTHR45339">
    <property type="entry name" value="HYBRID SIGNAL TRANSDUCTION HISTIDINE KINASE J"/>
    <property type="match status" value="1"/>
</dbReference>
<evidence type="ECO:0000259" key="8">
    <source>
        <dbReference type="PROSITE" id="PS50110"/>
    </source>
</evidence>
<comment type="caution">
    <text evidence="9">The sequence shown here is derived from an EMBL/GenBank/DDBJ whole genome shotgun (WGS) entry which is preliminary data.</text>
</comment>
<dbReference type="PANTHER" id="PTHR45339:SF1">
    <property type="entry name" value="HYBRID SIGNAL TRANSDUCTION HISTIDINE KINASE J"/>
    <property type="match status" value="1"/>
</dbReference>
<evidence type="ECO:0000256" key="5">
    <source>
        <dbReference type="PROSITE-ProRule" id="PRU00169"/>
    </source>
</evidence>
<dbReference type="SMART" id="SM00388">
    <property type="entry name" value="HisKA"/>
    <property type="match status" value="1"/>
</dbReference>
<feature type="transmembrane region" description="Helical" evidence="6">
    <location>
        <begin position="331"/>
        <end position="350"/>
    </location>
</feature>
<gene>
    <name evidence="9" type="ORF">ACG01O_21740</name>
</gene>
<evidence type="ECO:0000256" key="3">
    <source>
        <dbReference type="ARBA" id="ARBA00022553"/>
    </source>
</evidence>
<reference evidence="9 10" key="1">
    <citation type="submission" date="2024-08" db="EMBL/GenBank/DDBJ databases">
        <authorList>
            <person name="Lu H."/>
        </authorList>
    </citation>
    <scope>NUCLEOTIDE SEQUENCE [LARGE SCALE GENOMIC DNA]</scope>
    <source>
        <strain evidence="9 10">BYS87W</strain>
    </source>
</reference>
<dbReference type="Pfam" id="PF05226">
    <property type="entry name" value="CHASE2"/>
    <property type="match status" value="1"/>
</dbReference>
<dbReference type="CDD" id="cd17546">
    <property type="entry name" value="REC_hyHK_CKI1_RcsC-like"/>
    <property type="match status" value="1"/>
</dbReference>
<dbReference type="Pfam" id="PF00512">
    <property type="entry name" value="HisKA"/>
    <property type="match status" value="1"/>
</dbReference>
<dbReference type="Pfam" id="PF02518">
    <property type="entry name" value="HATPase_c"/>
    <property type="match status" value="1"/>
</dbReference>
<keyword evidence="4" id="KW-0902">Two-component regulatory system</keyword>
<dbReference type="InterPro" id="IPR011006">
    <property type="entry name" value="CheY-like_superfamily"/>
</dbReference>
<dbReference type="Gene3D" id="3.30.565.10">
    <property type="entry name" value="Histidine kinase-like ATPase, C-terminal domain"/>
    <property type="match status" value="1"/>
</dbReference>
<feature type="domain" description="Histidine kinase" evidence="7">
    <location>
        <begin position="430"/>
        <end position="652"/>
    </location>
</feature>
<dbReference type="SUPFAM" id="SSF52172">
    <property type="entry name" value="CheY-like"/>
    <property type="match status" value="1"/>
</dbReference>
<organism evidence="9 10">
    <name type="scientific">Pelomonas baiyunensis</name>
    <dbReference type="NCBI Taxonomy" id="3299026"/>
    <lineage>
        <taxon>Bacteria</taxon>
        <taxon>Pseudomonadati</taxon>
        <taxon>Pseudomonadota</taxon>
        <taxon>Betaproteobacteria</taxon>
        <taxon>Burkholderiales</taxon>
        <taxon>Sphaerotilaceae</taxon>
        <taxon>Roseateles</taxon>
    </lineage>
</organism>
<comment type="catalytic activity">
    <reaction evidence="1">
        <text>ATP + protein L-histidine = ADP + protein N-phospho-L-histidine.</text>
        <dbReference type="EC" id="2.7.13.3"/>
    </reaction>
</comment>
<dbReference type="Gene3D" id="1.10.287.130">
    <property type="match status" value="1"/>
</dbReference>
<keyword evidence="6" id="KW-1133">Transmembrane helix</keyword>
<evidence type="ECO:0000256" key="2">
    <source>
        <dbReference type="ARBA" id="ARBA00012438"/>
    </source>
</evidence>
<dbReference type="PROSITE" id="PS50109">
    <property type="entry name" value="HIS_KIN"/>
    <property type="match status" value="1"/>
</dbReference>
<sequence>MRRWPWLALPAALLLWAALALTGLQARLDRTAADLLTRISAPAAPEAATASAVVDLDDASLRALREPLGEWPYSREVYALMLDYLGRAGARLVVLDIVLAGPREGDARLAEALRRGPPVVLAAAGLRPQPGLELAPASEAESRALGRLGGADGPGVAWSALTAPADPLLDALTAPGSLGVISAPLDDDGRLRRVPLLHRVQGRTVPSLALAARLRADGAAAWRVEADDGVLTVGARRWPVDAQARAWLAWPADGGPGPRVSGQRLMRAALGMVDDPELAAQLAGRAVFVGSSAFFADAVMTPQGPLGGTVLNAAVFDALGATPAPVRRDTGGAVALAAVLTLLWGAWPLVWRRTAAAAAVSLAGLVLGAWAAWAMGWVVSPWPGVYVLGWALALTAMARVRQAQARERELHRERELAEARSRAKTDLLAQVSHEMRTPMNAVLGFSDILARSPLRPEQAHHVEVLGHAGRQVFALINDLLDNARIESGRLTLASHPFNLVDLVELQLELLRERAQSQGLWLRVFARTEATGWVLGDAQRVAQIVTNLVGNALKFTARGGVTVELARETGADGQPGQVCLSVQDTGMGIPADRLAHIFEPFEQADASIAQRFGGTGLGLAITRSLAQLMGGDIRVSSREGEGSRFEVRLDLPDARPPQDDRLAPRAESVAPQRSLNLLLAEDNDVNVLVIEGMLAPLGHRITRVVNGAQALQALRSGDFDLVLMDMLMPEVDGLTATRQWRAEESAQGRVRTPIVALTAHAFDADVQQSLQAGCDAHLTKPISLAALLQALARYARAG</sequence>
<accession>A0ABW7H5G2</accession>
<feature type="transmembrane region" description="Helical" evidence="6">
    <location>
        <begin position="357"/>
        <end position="376"/>
    </location>
</feature>
<dbReference type="InterPro" id="IPR005467">
    <property type="entry name" value="His_kinase_dom"/>
</dbReference>
<dbReference type="Gene3D" id="3.40.50.2300">
    <property type="match status" value="1"/>
</dbReference>
<evidence type="ECO:0000256" key="1">
    <source>
        <dbReference type="ARBA" id="ARBA00000085"/>
    </source>
</evidence>
<dbReference type="InterPro" id="IPR007890">
    <property type="entry name" value="CHASE2"/>
</dbReference>
<feature type="domain" description="Response regulatory" evidence="8">
    <location>
        <begin position="675"/>
        <end position="794"/>
    </location>
</feature>
<keyword evidence="3 5" id="KW-0597">Phosphoprotein</keyword>
<dbReference type="CDD" id="cd00082">
    <property type="entry name" value="HisKA"/>
    <property type="match status" value="1"/>
</dbReference>
<name>A0ABW7H5G2_9BURK</name>
<dbReference type="Proteomes" id="UP001606303">
    <property type="component" value="Unassembled WGS sequence"/>
</dbReference>
<evidence type="ECO:0000256" key="6">
    <source>
        <dbReference type="SAM" id="Phobius"/>
    </source>
</evidence>
<evidence type="ECO:0000259" key="7">
    <source>
        <dbReference type="PROSITE" id="PS50109"/>
    </source>
</evidence>
<dbReference type="SMART" id="SM00448">
    <property type="entry name" value="REC"/>
    <property type="match status" value="1"/>
</dbReference>
<dbReference type="SUPFAM" id="SSF55874">
    <property type="entry name" value="ATPase domain of HSP90 chaperone/DNA topoisomerase II/histidine kinase"/>
    <property type="match status" value="1"/>
</dbReference>
<dbReference type="PRINTS" id="PR00344">
    <property type="entry name" value="BCTRLSENSOR"/>
</dbReference>
<dbReference type="InterPro" id="IPR036890">
    <property type="entry name" value="HATPase_C_sf"/>
</dbReference>
<dbReference type="PROSITE" id="PS50110">
    <property type="entry name" value="RESPONSE_REGULATORY"/>
    <property type="match status" value="1"/>
</dbReference>
<keyword evidence="10" id="KW-1185">Reference proteome</keyword>
<dbReference type="SMART" id="SM00387">
    <property type="entry name" value="HATPase_c"/>
    <property type="match status" value="1"/>
</dbReference>
<dbReference type="Pfam" id="PF00072">
    <property type="entry name" value="Response_reg"/>
    <property type="match status" value="1"/>
</dbReference>
<dbReference type="InterPro" id="IPR036097">
    <property type="entry name" value="HisK_dim/P_sf"/>
</dbReference>
<dbReference type="EC" id="2.7.13.3" evidence="2"/>
<dbReference type="InterPro" id="IPR004358">
    <property type="entry name" value="Sig_transdc_His_kin-like_C"/>
</dbReference>
<keyword evidence="6" id="KW-0812">Transmembrane</keyword>
<proteinExistence type="predicted"/>
<dbReference type="EMBL" id="JBIGIB010000008">
    <property type="protein sequence ID" value="MFG6469256.1"/>
    <property type="molecule type" value="Genomic_DNA"/>
</dbReference>
<feature type="modified residue" description="4-aspartylphosphate" evidence="5">
    <location>
        <position position="724"/>
    </location>
</feature>